<dbReference type="SUPFAM" id="SSF141734">
    <property type="entry name" value="HisI-like"/>
    <property type="match status" value="1"/>
</dbReference>
<proteinExistence type="inferred from homology"/>
<name>A0A1F7W7A2_9BACT</name>
<evidence type="ECO:0000256" key="2">
    <source>
        <dbReference type="ARBA" id="ARBA00001460"/>
    </source>
</evidence>
<dbReference type="GO" id="GO:0005524">
    <property type="term" value="F:ATP binding"/>
    <property type="evidence" value="ECO:0007669"/>
    <property type="project" value="UniProtKB-KW"/>
</dbReference>
<dbReference type="Proteomes" id="UP000176501">
    <property type="component" value="Unassembled WGS sequence"/>
</dbReference>
<dbReference type="NCBIfam" id="NF002747">
    <property type="entry name" value="PRK02759.1"/>
    <property type="match status" value="1"/>
</dbReference>
<evidence type="ECO:0000256" key="13">
    <source>
        <dbReference type="ARBA" id="ARBA00023102"/>
    </source>
</evidence>
<keyword evidence="10 15" id="KW-0547">Nucleotide-binding</keyword>
<evidence type="ECO:0000256" key="3">
    <source>
        <dbReference type="ARBA" id="ARBA00004496"/>
    </source>
</evidence>
<dbReference type="Pfam" id="PF01503">
    <property type="entry name" value="PRA-PH"/>
    <property type="match status" value="1"/>
</dbReference>
<dbReference type="PANTHER" id="PTHR42945:SF9">
    <property type="entry name" value="HISTIDINE BIOSYNTHESIS BIFUNCTIONAL PROTEIN HISIE"/>
    <property type="match status" value="1"/>
</dbReference>
<comment type="similarity">
    <text evidence="7 15">In the N-terminal section; belongs to the PRA-CH family.</text>
</comment>
<evidence type="ECO:0000256" key="10">
    <source>
        <dbReference type="ARBA" id="ARBA00022741"/>
    </source>
</evidence>
<dbReference type="NCBIfam" id="NF000768">
    <property type="entry name" value="PRK00051.1"/>
    <property type="match status" value="1"/>
</dbReference>
<dbReference type="Pfam" id="PF01502">
    <property type="entry name" value="PRA-CH"/>
    <property type="match status" value="1"/>
</dbReference>
<evidence type="ECO:0000256" key="4">
    <source>
        <dbReference type="ARBA" id="ARBA00005169"/>
    </source>
</evidence>
<keyword evidence="11 15" id="KW-0378">Hydrolase</keyword>
<feature type="domain" description="Phosphoribosyl-AMP cyclohydrolase" evidence="16">
    <location>
        <begin position="31"/>
        <end position="103"/>
    </location>
</feature>
<protein>
    <recommendedName>
        <fullName evidence="15">Histidine biosynthesis bifunctional protein HisIE</fullName>
    </recommendedName>
    <domain>
        <recommendedName>
            <fullName evidence="15">Phosphoribosyl-AMP cyclohydrolase</fullName>
            <shortName evidence="15">PRA-CH</shortName>
            <ecNumber evidence="15">3.5.4.19</ecNumber>
        </recommendedName>
    </domain>
    <domain>
        <recommendedName>
            <fullName evidence="15">Phosphoribosyl-ATP pyrophosphatase</fullName>
            <shortName evidence="15">PRA-PH</shortName>
            <ecNumber evidence="15">3.6.1.31</ecNumber>
        </recommendedName>
    </domain>
</protein>
<keyword evidence="8 15" id="KW-0963">Cytoplasm</keyword>
<keyword evidence="13 15" id="KW-0368">Histidine biosynthesis</keyword>
<dbReference type="CDD" id="cd11534">
    <property type="entry name" value="NTP-PPase_HisIE_like"/>
    <property type="match status" value="1"/>
</dbReference>
<gene>
    <name evidence="15" type="primary">hisI</name>
    <name evidence="15" type="synonym">hisIE</name>
    <name evidence="17" type="ORF">A2304_00205</name>
</gene>
<dbReference type="InterPro" id="IPR021130">
    <property type="entry name" value="PRib-ATP_PPHydrolase-like"/>
</dbReference>
<organism evidence="17 18">
    <name type="scientific">Candidatus Uhrbacteria bacterium RIFOXYB2_FULL_57_15</name>
    <dbReference type="NCBI Taxonomy" id="1802422"/>
    <lineage>
        <taxon>Bacteria</taxon>
        <taxon>Candidatus Uhriibacteriota</taxon>
    </lineage>
</organism>
<dbReference type="NCBIfam" id="TIGR03188">
    <property type="entry name" value="histidine_hisI"/>
    <property type="match status" value="1"/>
</dbReference>
<keyword evidence="12 15" id="KW-0067">ATP-binding</keyword>
<evidence type="ECO:0000256" key="15">
    <source>
        <dbReference type="HAMAP-Rule" id="MF_01019"/>
    </source>
</evidence>
<evidence type="ECO:0000256" key="11">
    <source>
        <dbReference type="ARBA" id="ARBA00022801"/>
    </source>
</evidence>
<dbReference type="InterPro" id="IPR023019">
    <property type="entry name" value="His_synth_HisIE"/>
</dbReference>
<dbReference type="EC" id="3.6.1.31" evidence="15"/>
<dbReference type="InterPro" id="IPR002496">
    <property type="entry name" value="PRib_AMP_CycHydrolase_dom"/>
</dbReference>
<sequence>MDAVTITIDWEKGKGLVPVIVQEANMGGVLMLGYMNQEAFETTVSTGEVVFFSRSKNCLWRKGETSGNTLTVVGISVDCDQDAILIQAVPAGPTCHTGLVSCFGDGENLPFLSRLERIIDERMSHGDETSYVRALKQKGTRRIAQKVGEEGVEVSLAAVGGRVEEITEESADLLFHLLVCLRDQSISLGDVIRVLRARHRA</sequence>
<dbReference type="EC" id="3.5.4.19" evidence="15"/>
<keyword evidence="9 15" id="KW-0028">Amino-acid biosynthesis</keyword>
<accession>A0A1F7W7A2</accession>
<comment type="caution">
    <text evidence="17">The sequence shown here is derived from an EMBL/GenBank/DDBJ whole genome shotgun (WGS) entry which is preliminary data.</text>
</comment>
<dbReference type="HAMAP" id="MF_01020">
    <property type="entry name" value="HisE"/>
    <property type="match status" value="1"/>
</dbReference>
<feature type="region of interest" description="Phosphoribosyl-AMP cyclohydrolase" evidence="15">
    <location>
        <begin position="1"/>
        <end position="111"/>
    </location>
</feature>
<dbReference type="Gene3D" id="1.10.287.1080">
    <property type="entry name" value="MazG-like"/>
    <property type="match status" value="1"/>
</dbReference>
<evidence type="ECO:0000256" key="1">
    <source>
        <dbReference type="ARBA" id="ARBA00000024"/>
    </source>
</evidence>
<evidence type="ECO:0000313" key="18">
    <source>
        <dbReference type="Proteomes" id="UP000176501"/>
    </source>
</evidence>
<dbReference type="HAMAP" id="MF_01019">
    <property type="entry name" value="HisIE"/>
    <property type="match status" value="1"/>
</dbReference>
<evidence type="ECO:0000256" key="8">
    <source>
        <dbReference type="ARBA" id="ARBA00022490"/>
    </source>
</evidence>
<dbReference type="FunFam" id="3.10.20.810:FF:000001">
    <property type="entry name" value="Histidine biosynthesis bifunctional protein HisIE"/>
    <property type="match status" value="1"/>
</dbReference>
<evidence type="ECO:0000259" key="16">
    <source>
        <dbReference type="Pfam" id="PF01502"/>
    </source>
</evidence>
<comment type="catalytic activity">
    <reaction evidence="2 15">
        <text>1-(5-phospho-beta-D-ribosyl)-ATP + H2O = 1-(5-phospho-beta-D-ribosyl)-5'-AMP + diphosphate + H(+)</text>
        <dbReference type="Rhea" id="RHEA:22828"/>
        <dbReference type="ChEBI" id="CHEBI:15377"/>
        <dbReference type="ChEBI" id="CHEBI:15378"/>
        <dbReference type="ChEBI" id="CHEBI:33019"/>
        <dbReference type="ChEBI" id="CHEBI:59457"/>
        <dbReference type="ChEBI" id="CHEBI:73183"/>
        <dbReference type="EC" id="3.6.1.31"/>
    </reaction>
</comment>
<dbReference type="GO" id="GO:0004636">
    <property type="term" value="F:phosphoribosyl-ATP diphosphatase activity"/>
    <property type="evidence" value="ECO:0007669"/>
    <property type="project" value="UniProtKB-UniRule"/>
</dbReference>
<evidence type="ECO:0000256" key="5">
    <source>
        <dbReference type="ARBA" id="ARBA00005204"/>
    </source>
</evidence>
<evidence type="ECO:0000313" key="17">
    <source>
        <dbReference type="EMBL" id="OGL98258.1"/>
    </source>
</evidence>
<dbReference type="PANTHER" id="PTHR42945">
    <property type="entry name" value="HISTIDINE BIOSYNTHESIS BIFUNCTIONAL PROTEIN"/>
    <property type="match status" value="1"/>
</dbReference>
<feature type="region of interest" description="Phosphoribosyl-ATP pyrophosphohydrolase" evidence="15">
    <location>
        <begin position="112"/>
        <end position="201"/>
    </location>
</feature>
<reference evidence="17 18" key="1">
    <citation type="journal article" date="2016" name="Nat. Commun.">
        <title>Thousands of microbial genomes shed light on interconnected biogeochemical processes in an aquifer system.</title>
        <authorList>
            <person name="Anantharaman K."/>
            <person name="Brown C.T."/>
            <person name="Hug L.A."/>
            <person name="Sharon I."/>
            <person name="Castelle C.J."/>
            <person name="Probst A.J."/>
            <person name="Thomas B.C."/>
            <person name="Singh A."/>
            <person name="Wilkins M.J."/>
            <person name="Karaoz U."/>
            <person name="Brodie E.L."/>
            <person name="Williams K.H."/>
            <person name="Hubbard S.S."/>
            <person name="Banfield J.F."/>
        </authorList>
    </citation>
    <scope>NUCLEOTIDE SEQUENCE [LARGE SCALE GENOMIC DNA]</scope>
</reference>
<evidence type="ECO:0000256" key="9">
    <source>
        <dbReference type="ARBA" id="ARBA00022605"/>
    </source>
</evidence>
<dbReference type="SUPFAM" id="SSF101386">
    <property type="entry name" value="all-alpha NTP pyrophosphatases"/>
    <property type="match status" value="1"/>
</dbReference>
<dbReference type="GO" id="GO:0000105">
    <property type="term" value="P:L-histidine biosynthetic process"/>
    <property type="evidence" value="ECO:0007669"/>
    <property type="project" value="UniProtKB-UniRule"/>
</dbReference>
<dbReference type="InterPro" id="IPR038019">
    <property type="entry name" value="PRib_AMP_CycHydrolase_sf"/>
</dbReference>
<comment type="catalytic activity">
    <reaction evidence="1 15">
        <text>1-(5-phospho-beta-D-ribosyl)-5'-AMP + H2O = 1-(5-phospho-beta-D-ribosyl)-5-[(5-phospho-beta-D-ribosylamino)methylideneamino]imidazole-4-carboxamide</text>
        <dbReference type="Rhea" id="RHEA:20049"/>
        <dbReference type="ChEBI" id="CHEBI:15377"/>
        <dbReference type="ChEBI" id="CHEBI:58435"/>
        <dbReference type="ChEBI" id="CHEBI:59457"/>
        <dbReference type="EC" id="3.5.4.19"/>
    </reaction>
</comment>
<comment type="pathway">
    <text evidence="4 15">Amino-acid biosynthesis; L-histidine biosynthesis; L-histidine from 5-phospho-alpha-D-ribose 1-diphosphate: step 3/9.</text>
</comment>
<evidence type="ECO:0000256" key="7">
    <source>
        <dbReference type="ARBA" id="ARBA00008299"/>
    </source>
</evidence>
<comment type="similarity">
    <text evidence="6 15">In the C-terminal section; belongs to the PRA-PH family.</text>
</comment>
<keyword evidence="14 15" id="KW-0511">Multifunctional enzyme</keyword>
<evidence type="ECO:0000256" key="6">
    <source>
        <dbReference type="ARBA" id="ARBA00007731"/>
    </source>
</evidence>
<dbReference type="InterPro" id="IPR008179">
    <property type="entry name" value="HisE"/>
</dbReference>
<evidence type="ECO:0000256" key="12">
    <source>
        <dbReference type="ARBA" id="ARBA00022840"/>
    </source>
</evidence>
<dbReference type="GO" id="GO:0004635">
    <property type="term" value="F:phosphoribosyl-AMP cyclohydrolase activity"/>
    <property type="evidence" value="ECO:0007669"/>
    <property type="project" value="UniProtKB-UniRule"/>
</dbReference>
<dbReference type="Gene3D" id="3.10.20.810">
    <property type="entry name" value="Phosphoribosyl-AMP cyclohydrolase"/>
    <property type="match status" value="1"/>
</dbReference>
<dbReference type="GO" id="GO:0005737">
    <property type="term" value="C:cytoplasm"/>
    <property type="evidence" value="ECO:0007669"/>
    <property type="project" value="UniProtKB-SubCell"/>
</dbReference>
<evidence type="ECO:0000256" key="14">
    <source>
        <dbReference type="ARBA" id="ARBA00023268"/>
    </source>
</evidence>
<dbReference type="UniPathway" id="UPA00031">
    <property type="reaction ID" value="UER00007"/>
</dbReference>
<dbReference type="EMBL" id="MGFE01000021">
    <property type="protein sequence ID" value="OGL98258.1"/>
    <property type="molecule type" value="Genomic_DNA"/>
</dbReference>
<dbReference type="AlphaFoldDB" id="A0A1F7W7A2"/>
<comment type="subcellular location">
    <subcellularLocation>
        <location evidence="3 15">Cytoplasm</location>
    </subcellularLocation>
</comment>
<comment type="pathway">
    <text evidence="5 15">Amino-acid biosynthesis; L-histidine biosynthesis; L-histidine from 5-phospho-alpha-D-ribose 1-diphosphate: step 2/9.</text>
</comment>